<proteinExistence type="predicted"/>
<keyword evidence="2" id="KW-1185">Reference proteome</keyword>
<dbReference type="Proteomes" id="UP000277294">
    <property type="component" value="Unassembled WGS sequence"/>
</dbReference>
<sequence length="32" mass="3522">MREHVSRVEQSLDVIRDRLCAINQGAIGPGSN</sequence>
<organism evidence="1 2">
    <name type="scientific">Pigmentiphaga humi</name>
    <dbReference type="NCBI Taxonomy" id="2478468"/>
    <lineage>
        <taxon>Bacteria</taxon>
        <taxon>Pseudomonadati</taxon>
        <taxon>Pseudomonadota</taxon>
        <taxon>Betaproteobacteria</taxon>
        <taxon>Burkholderiales</taxon>
        <taxon>Alcaligenaceae</taxon>
        <taxon>Pigmentiphaga</taxon>
    </lineage>
</organism>
<accession>A0A3P4AW90</accession>
<dbReference type="AlphaFoldDB" id="A0A3P4AW90"/>
<reference evidence="1 2" key="1">
    <citation type="submission" date="2018-10" db="EMBL/GenBank/DDBJ databases">
        <authorList>
            <person name="Criscuolo A."/>
        </authorList>
    </citation>
    <scope>NUCLEOTIDE SEQUENCE [LARGE SCALE GENOMIC DNA]</scope>
    <source>
        <strain evidence="1">DnA1</strain>
    </source>
</reference>
<gene>
    <name evidence="1" type="ORF">PIGHUM_00365</name>
</gene>
<name>A0A3P4AW90_9BURK</name>
<evidence type="ECO:0000313" key="1">
    <source>
        <dbReference type="EMBL" id="VCU68314.1"/>
    </source>
</evidence>
<evidence type="ECO:0000313" key="2">
    <source>
        <dbReference type="Proteomes" id="UP000277294"/>
    </source>
</evidence>
<protein>
    <submittedName>
        <fullName evidence="1">Uncharacterized protein</fullName>
    </submittedName>
</protein>
<dbReference type="EMBL" id="UWPJ01000005">
    <property type="protein sequence ID" value="VCU68314.1"/>
    <property type="molecule type" value="Genomic_DNA"/>
</dbReference>